<dbReference type="InterPro" id="IPR030916">
    <property type="entry name" value="ELWxxDGT_rpt"/>
</dbReference>
<dbReference type="Proteomes" id="UP000324479">
    <property type="component" value="Unassembled WGS sequence"/>
</dbReference>
<reference evidence="2 3" key="1">
    <citation type="submission" date="2019-08" db="EMBL/GenBank/DDBJ databases">
        <authorList>
            <person name="Dhanesh K."/>
            <person name="Kumar G."/>
            <person name="Sasikala C."/>
            <person name="Venkata Ramana C."/>
        </authorList>
    </citation>
    <scope>NUCLEOTIDE SEQUENCE [LARGE SCALE GENOMIC DNA]</scope>
    <source>
        <strain evidence="2 3">JC645</strain>
    </source>
</reference>
<protein>
    <recommendedName>
        <fullName evidence="4">ELWxxDGT repeat protein</fullName>
    </recommendedName>
</protein>
<keyword evidence="3" id="KW-1185">Reference proteome</keyword>
<evidence type="ECO:0000313" key="2">
    <source>
        <dbReference type="EMBL" id="KAA5544335.1"/>
    </source>
</evidence>
<gene>
    <name evidence="2" type="ORF">FYK55_08270</name>
</gene>
<evidence type="ECO:0000313" key="3">
    <source>
        <dbReference type="Proteomes" id="UP000324479"/>
    </source>
</evidence>
<organism evidence="2 3">
    <name type="scientific">Roseiconus nitratireducens</name>
    <dbReference type="NCBI Taxonomy" id="2605748"/>
    <lineage>
        <taxon>Bacteria</taxon>
        <taxon>Pseudomonadati</taxon>
        <taxon>Planctomycetota</taxon>
        <taxon>Planctomycetia</taxon>
        <taxon>Pirellulales</taxon>
        <taxon>Pirellulaceae</taxon>
        <taxon>Roseiconus</taxon>
    </lineage>
</organism>
<dbReference type="NCBIfam" id="TIGR04534">
    <property type="entry name" value="ELWxxDGT_rpt"/>
    <property type="match status" value="2"/>
</dbReference>
<dbReference type="InterPro" id="IPR018247">
    <property type="entry name" value="EF_Hand_1_Ca_BS"/>
</dbReference>
<proteinExistence type="predicted"/>
<sequence>MDGSHVRKSLKYRSRRSSPSVTRRRKRGHASRPRARRAAVIETLERRHLLTFAIDLFADVNQLGVGSQIDSAVELGGETFFVADDGKSGSELWKTDGTAEGTVLVKDLLPGPDTSSPRDLTVVGGELFFTALDENSETDLWKSDGTETGTVKVFDADASGVYYLSDLTESGGKLFFTAYELATGYELWVSDGTAGGTQLVLDINPDQFIIDRPQELTDVNGTLFFTSYDNGYYNRELWKSDGTAEGTMMVADLAIDPGFDPVDPSDDDPSVSSSPRYLTNVGGMLYFVAEDWDAGVELFKSDGTESGTMMVSDLNPNGSSYPSDLTAFDGDVFFAATDGASGRHLYRSGGAGAQLVADTTSGLGSSNPGSLAVVGNELFFAAQGSLPATTVTAAVPNLTADNTLQQNGYAGIVAETTSASAGLLSTFANSTTFNSVSQCCSDDGPGWVSSGSRIGSAGVVMESIEVGDLYIQSVGSGELTTNQWEWTISDPAGLTDISFAGFATGNQFDENGEGLVFELFLNNSPTRTSVLEVFGDELDNWYTGRGAANVALSDPGGETITTATVRMSLGRDGAERLPDGGSEAVIVNASLTANLTAQTMQVVDAGRELHKTDGTSVGTVMVKDIVSMGSSNPFQLREVGGKLFFAADDVLGDGQELWVSDGTEGGTVQLVDSLPGQDLYGAPLDGAPELIGQVAGQLLFTTRDATLDRELWSSDGTSGGTALLRNINPATADANPNEFVRDGQFLYFAADDGIHGEAVWRADTSTGMVEMIADVSPTSTDNVAGLTLLNGQIVFYNNSLGTAGGVYITDGAGGFDQLSDLRPVELDASGKRFEVAAGQVFFAADDGINGVELFKTDGVATAVPVADFVPGGGSSNPSDLTEFQGALYFVADSTDYGRELFSTTGSAISLVADVNVVANGASTESSSPDQLTVSGNRLFFTANDGAIGRELYWTTGSGASLVVDLRGGGSGSDPLALTDVGGTLYFSADDGTNGREPFKTDGSSANTLLVQNVHPTGGSNPSGFLAAGGLVYFSADDGSAGQELWKTDGTPAGTAPVADIAPGPISSDPVPLFDTGKRLIFSAAGTSNGDRELWATDGSELGTMQIEDLYPTEYFGSDPAEMTEIGGDLYFAATNEVGGRELFRMREVAAAVTDLVVGGSPGLPPLAEIQRSSLDLITLTFNGVVDVPASAIELVNRDTGVTVTSVIQTIRVESGQTILELTFGSGPSVIDRDPLGSTGLGNSLANGNYQLTIEGAAVIAPISGASMAGNYVYGQQEVDRFFRQFGDTDGDRDVDGQDYGRFGQSFLTSSGDPSYLDALDFDGDGDVDGQDYGHFSREFFKRLEFR</sequence>
<dbReference type="InterPro" id="IPR036439">
    <property type="entry name" value="Dockerin_dom_sf"/>
</dbReference>
<evidence type="ECO:0008006" key="4">
    <source>
        <dbReference type="Google" id="ProtNLM"/>
    </source>
</evidence>
<name>A0A5M6DGI1_9BACT</name>
<dbReference type="SUPFAM" id="SSF63446">
    <property type="entry name" value="Type I dockerin domain"/>
    <property type="match status" value="1"/>
</dbReference>
<dbReference type="EMBL" id="VWOX01000004">
    <property type="protein sequence ID" value="KAA5544335.1"/>
    <property type="molecule type" value="Genomic_DNA"/>
</dbReference>
<accession>A0A5M6DGI1</accession>
<feature type="region of interest" description="Disordered" evidence="1">
    <location>
        <begin position="1"/>
        <end position="36"/>
    </location>
</feature>
<evidence type="ECO:0000256" key="1">
    <source>
        <dbReference type="SAM" id="MobiDB-lite"/>
    </source>
</evidence>
<comment type="caution">
    <text evidence="2">The sequence shown here is derived from an EMBL/GenBank/DDBJ whole genome shotgun (WGS) entry which is preliminary data.</text>
</comment>
<dbReference type="GO" id="GO:0000272">
    <property type="term" value="P:polysaccharide catabolic process"/>
    <property type="evidence" value="ECO:0007669"/>
    <property type="project" value="InterPro"/>
</dbReference>
<dbReference type="Gene3D" id="1.10.1330.10">
    <property type="entry name" value="Dockerin domain"/>
    <property type="match status" value="1"/>
</dbReference>
<dbReference type="PROSITE" id="PS00018">
    <property type="entry name" value="EF_HAND_1"/>
    <property type="match status" value="2"/>
</dbReference>
<dbReference type="SUPFAM" id="SSF101898">
    <property type="entry name" value="NHL repeat"/>
    <property type="match status" value="1"/>
</dbReference>